<dbReference type="GO" id="GO:0003964">
    <property type="term" value="F:RNA-directed DNA polymerase activity"/>
    <property type="evidence" value="ECO:0007669"/>
    <property type="project" value="UniProtKB-KW"/>
</dbReference>
<name>A0A6L2J7K2_TANCI</name>
<dbReference type="Gene3D" id="3.30.70.270">
    <property type="match status" value="1"/>
</dbReference>
<dbReference type="Pfam" id="PF17919">
    <property type="entry name" value="RT_RNaseH_2"/>
    <property type="match status" value="1"/>
</dbReference>
<evidence type="ECO:0000259" key="1">
    <source>
        <dbReference type="Pfam" id="PF17919"/>
    </source>
</evidence>
<keyword evidence="2" id="KW-0548">Nucleotidyltransferase</keyword>
<dbReference type="AlphaFoldDB" id="A0A6L2J7K2"/>
<sequence length="251" mass="28915">PSKIEAVKNWKAPRTPSEVHSFLGLTRYYHRFIKNFFKIAKPLTILTQKNKTYVWGEDQEEVFQILKDKLCNAPFLALLNGLEDFIVYCDASGLGLELLSYYDCEIHYHPVKANVVADAQSRKERIEPKRVRAMTMAILSSIKDRILVAQNEASEVVDAPTEMLRGLHKQMERKSDEAWYDLDRIWVPLTGDVRTLIMDEAYNSKYSIHPEADKMYYDLSISSISVDTIPIFSHLLLLSYLRTSTLTSGYP</sequence>
<keyword evidence="2" id="KW-0695">RNA-directed DNA polymerase</keyword>
<dbReference type="FunFam" id="3.30.70.270:FF:000020">
    <property type="entry name" value="Transposon Tf2-6 polyprotein-like Protein"/>
    <property type="match status" value="1"/>
</dbReference>
<organism evidence="2">
    <name type="scientific">Tanacetum cinerariifolium</name>
    <name type="common">Dalmatian daisy</name>
    <name type="synonym">Chrysanthemum cinerariifolium</name>
    <dbReference type="NCBI Taxonomy" id="118510"/>
    <lineage>
        <taxon>Eukaryota</taxon>
        <taxon>Viridiplantae</taxon>
        <taxon>Streptophyta</taxon>
        <taxon>Embryophyta</taxon>
        <taxon>Tracheophyta</taxon>
        <taxon>Spermatophyta</taxon>
        <taxon>Magnoliopsida</taxon>
        <taxon>eudicotyledons</taxon>
        <taxon>Gunneridae</taxon>
        <taxon>Pentapetalae</taxon>
        <taxon>asterids</taxon>
        <taxon>campanulids</taxon>
        <taxon>Asterales</taxon>
        <taxon>Asteraceae</taxon>
        <taxon>Asteroideae</taxon>
        <taxon>Anthemideae</taxon>
        <taxon>Anthemidinae</taxon>
        <taxon>Tanacetum</taxon>
    </lineage>
</organism>
<dbReference type="InterPro" id="IPR041577">
    <property type="entry name" value="RT_RNaseH_2"/>
</dbReference>
<dbReference type="PANTHER" id="PTHR34072:SF52">
    <property type="entry name" value="RIBONUCLEASE H"/>
    <property type="match status" value="1"/>
</dbReference>
<accession>A0A6L2J7K2</accession>
<keyword evidence="2" id="KW-0808">Transferase</keyword>
<reference evidence="2" key="1">
    <citation type="journal article" date="2019" name="Sci. Rep.">
        <title>Draft genome of Tanacetum cinerariifolium, the natural source of mosquito coil.</title>
        <authorList>
            <person name="Yamashiro T."/>
            <person name="Shiraishi A."/>
            <person name="Satake H."/>
            <person name="Nakayama K."/>
        </authorList>
    </citation>
    <scope>NUCLEOTIDE SEQUENCE</scope>
</reference>
<dbReference type="EMBL" id="BKCJ010000416">
    <property type="protein sequence ID" value="GEU32988.1"/>
    <property type="molecule type" value="Genomic_DNA"/>
</dbReference>
<dbReference type="SUPFAM" id="SSF56672">
    <property type="entry name" value="DNA/RNA polymerases"/>
    <property type="match status" value="1"/>
</dbReference>
<protein>
    <submittedName>
        <fullName evidence="2">Putative reverse transcriptase domain-containing protein</fullName>
    </submittedName>
</protein>
<evidence type="ECO:0000313" key="2">
    <source>
        <dbReference type="EMBL" id="GEU32988.1"/>
    </source>
</evidence>
<dbReference type="InterPro" id="IPR043128">
    <property type="entry name" value="Rev_trsase/Diguanyl_cyclase"/>
</dbReference>
<feature type="non-terminal residue" evidence="2">
    <location>
        <position position="1"/>
    </location>
</feature>
<comment type="caution">
    <text evidence="2">The sequence shown here is derived from an EMBL/GenBank/DDBJ whole genome shotgun (WGS) entry which is preliminary data.</text>
</comment>
<dbReference type="PANTHER" id="PTHR34072">
    <property type="entry name" value="ENZYMATIC POLYPROTEIN-RELATED"/>
    <property type="match status" value="1"/>
</dbReference>
<dbReference type="InterPro" id="IPR043502">
    <property type="entry name" value="DNA/RNA_pol_sf"/>
</dbReference>
<proteinExistence type="predicted"/>
<feature type="domain" description="Reverse transcriptase/retrotransposon-derived protein RNase H-like" evidence="1">
    <location>
        <begin position="55"/>
        <end position="97"/>
    </location>
</feature>
<gene>
    <name evidence="2" type="ORF">Tci_004966</name>
</gene>